<gene>
    <name evidence="1" type="ORF">SAMN05216412_10834</name>
</gene>
<name>A0A1I0F8K0_9PROT</name>
<accession>A0A1I0F8K0</accession>
<reference evidence="1 2" key="1">
    <citation type="submission" date="2016-10" db="EMBL/GenBank/DDBJ databases">
        <authorList>
            <person name="de Groot N.N."/>
        </authorList>
    </citation>
    <scope>NUCLEOTIDE SEQUENCE [LARGE SCALE GENOMIC DNA]</scope>
    <source>
        <strain evidence="1 2">Nl7</strain>
    </source>
</reference>
<evidence type="ECO:0000313" key="1">
    <source>
        <dbReference type="EMBL" id="SET54437.1"/>
    </source>
</evidence>
<organism evidence="1 2">
    <name type="scientific">Nitrosospira multiformis</name>
    <dbReference type="NCBI Taxonomy" id="1231"/>
    <lineage>
        <taxon>Bacteria</taxon>
        <taxon>Pseudomonadati</taxon>
        <taxon>Pseudomonadota</taxon>
        <taxon>Betaproteobacteria</taxon>
        <taxon>Nitrosomonadales</taxon>
        <taxon>Nitrosomonadaceae</taxon>
        <taxon>Nitrosospira</taxon>
    </lineage>
</organism>
<dbReference type="EMBL" id="FOHI01000008">
    <property type="protein sequence ID" value="SET54437.1"/>
    <property type="molecule type" value="Genomic_DNA"/>
</dbReference>
<sequence>MALPTRDRLPLILIQGFGGLDVEDEKRIAYQGFNDGTVYLRRVWSHLKP</sequence>
<dbReference type="AlphaFoldDB" id="A0A1I0F8K0"/>
<evidence type="ECO:0000313" key="2">
    <source>
        <dbReference type="Proteomes" id="UP000183339"/>
    </source>
</evidence>
<dbReference type="Proteomes" id="UP000183339">
    <property type="component" value="Unassembled WGS sequence"/>
</dbReference>
<proteinExistence type="predicted"/>
<protein>
    <submittedName>
        <fullName evidence="1">Uncharacterized protein</fullName>
    </submittedName>
</protein>